<keyword evidence="1" id="KW-0812">Transmembrane</keyword>
<protein>
    <submittedName>
        <fullName evidence="2">Uncharacterized protein</fullName>
    </submittedName>
</protein>
<name>I3T3S9_LOTJA</name>
<proteinExistence type="evidence at transcript level"/>
<organism evidence="2">
    <name type="scientific">Lotus japonicus</name>
    <name type="common">Lotus corniculatus var. japonicus</name>
    <dbReference type="NCBI Taxonomy" id="34305"/>
    <lineage>
        <taxon>Eukaryota</taxon>
        <taxon>Viridiplantae</taxon>
        <taxon>Streptophyta</taxon>
        <taxon>Embryophyta</taxon>
        <taxon>Tracheophyta</taxon>
        <taxon>Spermatophyta</taxon>
        <taxon>Magnoliopsida</taxon>
        <taxon>eudicotyledons</taxon>
        <taxon>Gunneridae</taxon>
        <taxon>Pentapetalae</taxon>
        <taxon>rosids</taxon>
        <taxon>fabids</taxon>
        <taxon>Fabales</taxon>
        <taxon>Fabaceae</taxon>
        <taxon>Papilionoideae</taxon>
        <taxon>50 kb inversion clade</taxon>
        <taxon>NPAAA clade</taxon>
        <taxon>Hologalegina</taxon>
        <taxon>robinioid clade</taxon>
        <taxon>Loteae</taxon>
        <taxon>Lotus</taxon>
    </lineage>
</organism>
<accession>I3T3S9</accession>
<dbReference type="EMBL" id="BT147377">
    <property type="protein sequence ID" value="AFK47171.1"/>
    <property type="molecule type" value="mRNA"/>
</dbReference>
<evidence type="ECO:0000313" key="2">
    <source>
        <dbReference type="EMBL" id="AFK47171.1"/>
    </source>
</evidence>
<keyword evidence="1" id="KW-1133">Transmembrane helix</keyword>
<keyword evidence="1" id="KW-0472">Membrane</keyword>
<evidence type="ECO:0000256" key="1">
    <source>
        <dbReference type="SAM" id="Phobius"/>
    </source>
</evidence>
<feature type="transmembrane region" description="Helical" evidence="1">
    <location>
        <begin position="36"/>
        <end position="55"/>
    </location>
</feature>
<dbReference type="AlphaFoldDB" id="I3T3S9"/>
<reference evidence="2" key="1">
    <citation type="submission" date="2012-05" db="EMBL/GenBank/DDBJ databases">
        <authorList>
            <person name="Krishnakumar V."/>
            <person name="Cheung F."/>
            <person name="Xiao Y."/>
            <person name="Chan A."/>
            <person name="Moskal W.A."/>
            <person name="Town C.D."/>
        </authorList>
    </citation>
    <scope>NUCLEOTIDE SEQUENCE</scope>
</reference>
<sequence length="65" mass="7371">MQHNRRFVTADNVSLLFFSFPNPQSSILGFVNDVDFQFSNFILFLVCVILVVGFGKKRGPNSSEK</sequence>